<dbReference type="NCBIfam" id="TIGR01352">
    <property type="entry name" value="tonB_Cterm"/>
    <property type="match status" value="1"/>
</dbReference>
<feature type="transmembrane region" description="Helical" evidence="6">
    <location>
        <begin position="21"/>
        <end position="44"/>
    </location>
</feature>
<keyword evidence="2 6" id="KW-0812">Transmembrane</keyword>
<keyword evidence="4 6" id="KW-0472">Membrane</keyword>
<dbReference type="Proteomes" id="UP000238937">
    <property type="component" value="Unassembled WGS sequence"/>
</dbReference>
<dbReference type="InterPro" id="IPR037682">
    <property type="entry name" value="TonB_C"/>
</dbReference>
<feature type="compositionally biased region" description="Polar residues" evidence="5">
    <location>
        <begin position="202"/>
        <end position="217"/>
    </location>
</feature>
<evidence type="ECO:0000313" key="8">
    <source>
        <dbReference type="EMBL" id="PSB55598.1"/>
    </source>
</evidence>
<feature type="compositionally biased region" description="Low complexity" evidence="5">
    <location>
        <begin position="276"/>
        <end position="288"/>
    </location>
</feature>
<evidence type="ECO:0000256" key="5">
    <source>
        <dbReference type="SAM" id="MobiDB-lite"/>
    </source>
</evidence>
<evidence type="ECO:0000256" key="4">
    <source>
        <dbReference type="ARBA" id="ARBA00023136"/>
    </source>
</evidence>
<comment type="caution">
    <text evidence="8">The sequence shown here is derived from an EMBL/GenBank/DDBJ whole genome shotgun (WGS) entry which is preliminary data.</text>
</comment>
<name>A0A2T1GDL7_9CYAN</name>
<dbReference type="EMBL" id="PVWO01000176">
    <property type="protein sequence ID" value="PSB55598.1"/>
    <property type="molecule type" value="Genomic_DNA"/>
</dbReference>
<dbReference type="GO" id="GO:0055085">
    <property type="term" value="P:transmembrane transport"/>
    <property type="evidence" value="ECO:0007669"/>
    <property type="project" value="InterPro"/>
</dbReference>
<dbReference type="OrthoDB" id="424178at2"/>
<reference evidence="8 9" key="1">
    <citation type="submission" date="2018-03" db="EMBL/GenBank/DDBJ databases">
        <title>The ancient ancestry and fast evolution of plastids.</title>
        <authorList>
            <person name="Moore K.R."/>
            <person name="Magnabosco C."/>
            <person name="Momper L."/>
            <person name="Gold D.A."/>
            <person name="Bosak T."/>
            <person name="Fournier G.P."/>
        </authorList>
    </citation>
    <scope>NUCLEOTIDE SEQUENCE [LARGE SCALE GENOMIC DNA]</scope>
    <source>
        <strain evidence="8 9">CCALA 037</strain>
    </source>
</reference>
<feature type="compositionally biased region" description="Polar residues" evidence="5">
    <location>
        <begin position="183"/>
        <end position="194"/>
    </location>
</feature>
<feature type="compositionally biased region" description="Low complexity" evidence="5">
    <location>
        <begin position="221"/>
        <end position="231"/>
    </location>
</feature>
<dbReference type="InterPro" id="IPR006260">
    <property type="entry name" value="TonB/TolA_C"/>
</dbReference>
<comment type="subcellular location">
    <subcellularLocation>
        <location evidence="1">Membrane</location>
        <topology evidence="1">Single-pass membrane protein</topology>
    </subcellularLocation>
</comment>
<evidence type="ECO:0000259" key="7">
    <source>
        <dbReference type="Pfam" id="PF03544"/>
    </source>
</evidence>
<accession>A0A2T1GDL7</accession>
<gene>
    <name evidence="8" type="ORF">C7B77_14495</name>
</gene>
<dbReference type="GO" id="GO:0016020">
    <property type="term" value="C:membrane"/>
    <property type="evidence" value="ECO:0007669"/>
    <property type="project" value="UniProtKB-SubCell"/>
</dbReference>
<proteinExistence type="predicted"/>
<evidence type="ECO:0000256" key="6">
    <source>
        <dbReference type="SAM" id="Phobius"/>
    </source>
</evidence>
<dbReference type="AlphaFoldDB" id="A0A2T1GDL7"/>
<keyword evidence="3 6" id="KW-1133">Transmembrane helix</keyword>
<sequence length="468" mass="48526">MEQLSFSAISRQNADKNLLTILLAGVGGSIAFHIAAFAGVSQLWQPTAAIDEPIEITMVDTAPEPLPAKPAPQPKPVPIVKAEPKPVPIVKVPAKLEPKPVPAKPVPIFKTAASLDNFTNSAKPTLRERVPAKTASKPAPKSIVAPQPKAVAPPAFPDKLFQAEQPPAKTPVTPKQKVAKSPTFKTPQPKQQKIVTEPQPETPVSETRSGLATNSPNRKLATQSTAAPTPTQDEDFGGIAPSKVNTPTEEIAPSGNNQSGLTGNPANPSKLAGRLTTDNATSNATDDNFGQVAPSKIKTPTNDDFAGSSSTDRSGLASNPTGGGKLGSRLTGNNPGASDPGNDRDFGGVAQGNSWRGARTEPGAGLKPNSGNNGNGDDAAGSGKAFGLQCINRCEISGLTDLEDRDGGKDKLRIKIAIDPKGNVTSASIAKSSGNSTIDRIVINGVKQMQFSPPGKIVERIVKANILL</sequence>
<organism evidence="8 9">
    <name type="scientific">Chamaesiphon polymorphus CCALA 037</name>
    <dbReference type="NCBI Taxonomy" id="2107692"/>
    <lineage>
        <taxon>Bacteria</taxon>
        <taxon>Bacillati</taxon>
        <taxon>Cyanobacteriota</taxon>
        <taxon>Cyanophyceae</taxon>
        <taxon>Gomontiellales</taxon>
        <taxon>Chamaesiphonaceae</taxon>
        <taxon>Chamaesiphon</taxon>
    </lineage>
</organism>
<feature type="compositionally biased region" description="Polar residues" evidence="5">
    <location>
        <begin position="298"/>
        <end position="320"/>
    </location>
</feature>
<feature type="compositionally biased region" description="Low complexity" evidence="5">
    <location>
        <begin position="369"/>
        <end position="380"/>
    </location>
</feature>
<dbReference type="RefSeq" id="WP_106305985.1">
    <property type="nucleotide sequence ID" value="NZ_PVWO01000176.1"/>
</dbReference>
<dbReference type="SUPFAM" id="SSF74653">
    <property type="entry name" value="TolA/TonB C-terminal domain"/>
    <property type="match status" value="1"/>
</dbReference>
<evidence type="ECO:0000256" key="3">
    <source>
        <dbReference type="ARBA" id="ARBA00022989"/>
    </source>
</evidence>
<feature type="compositionally biased region" description="Polar residues" evidence="5">
    <location>
        <begin position="243"/>
        <end position="267"/>
    </location>
</feature>
<dbReference type="Pfam" id="PF03544">
    <property type="entry name" value="TonB_C"/>
    <property type="match status" value="1"/>
</dbReference>
<keyword evidence="9" id="KW-1185">Reference proteome</keyword>
<evidence type="ECO:0000256" key="2">
    <source>
        <dbReference type="ARBA" id="ARBA00022692"/>
    </source>
</evidence>
<dbReference type="Gene3D" id="3.30.1150.10">
    <property type="match status" value="1"/>
</dbReference>
<evidence type="ECO:0000313" key="9">
    <source>
        <dbReference type="Proteomes" id="UP000238937"/>
    </source>
</evidence>
<feature type="domain" description="TonB C-terminal" evidence="7">
    <location>
        <begin position="409"/>
        <end position="456"/>
    </location>
</feature>
<feature type="region of interest" description="Disordered" evidence="5">
    <location>
        <begin position="120"/>
        <end position="380"/>
    </location>
</feature>
<protein>
    <recommendedName>
        <fullName evidence="7">TonB C-terminal domain-containing protein</fullName>
    </recommendedName>
</protein>
<evidence type="ECO:0000256" key="1">
    <source>
        <dbReference type="ARBA" id="ARBA00004167"/>
    </source>
</evidence>